<feature type="domain" description="Novel STAND NTPase 3" evidence="6">
    <location>
        <begin position="255"/>
        <end position="407"/>
    </location>
</feature>
<feature type="repeat" description="ANK" evidence="3">
    <location>
        <begin position="1057"/>
        <end position="1089"/>
    </location>
</feature>
<dbReference type="PROSITE" id="PS50297">
    <property type="entry name" value="ANK_REP_REGION"/>
    <property type="match status" value="15"/>
</dbReference>
<keyword evidence="4" id="KW-1133">Transmembrane helix</keyword>
<dbReference type="KEGG" id="cvn:111134349"/>
<dbReference type="RefSeq" id="XP_022339000.1">
    <property type="nucleotide sequence ID" value="XM_022483292.1"/>
</dbReference>
<dbReference type="Gene3D" id="1.25.40.20">
    <property type="entry name" value="Ankyrin repeat-containing domain"/>
    <property type="match status" value="7"/>
</dbReference>
<dbReference type="PROSITE" id="PS50088">
    <property type="entry name" value="ANK_REPEAT"/>
    <property type="match status" value="15"/>
</dbReference>
<proteinExistence type="predicted"/>
<dbReference type="PANTHER" id="PTHR24198">
    <property type="entry name" value="ANKYRIN REPEAT AND PROTEIN KINASE DOMAIN-CONTAINING PROTEIN"/>
    <property type="match status" value="1"/>
</dbReference>
<dbReference type="PANTHER" id="PTHR24198:SF165">
    <property type="entry name" value="ANKYRIN REPEAT-CONTAINING PROTEIN-RELATED"/>
    <property type="match status" value="1"/>
</dbReference>
<evidence type="ECO:0000256" key="4">
    <source>
        <dbReference type="SAM" id="Phobius"/>
    </source>
</evidence>
<evidence type="ECO:0000256" key="3">
    <source>
        <dbReference type="PROSITE-ProRule" id="PRU00023"/>
    </source>
</evidence>
<dbReference type="Pfam" id="PF20720">
    <property type="entry name" value="nSTAND3"/>
    <property type="match status" value="1"/>
</dbReference>
<dbReference type="OrthoDB" id="194358at2759"/>
<keyword evidence="5" id="KW-0732">Signal</keyword>
<feature type="repeat" description="ANK" evidence="3">
    <location>
        <begin position="1156"/>
        <end position="1188"/>
    </location>
</feature>
<feature type="chain" id="PRO_5034877127" evidence="5">
    <location>
        <begin position="35"/>
        <end position="1379"/>
    </location>
</feature>
<dbReference type="InterPro" id="IPR002110">
    <property type="entry name" value="Ankyrin_rpt"/>
</dbReference>
<feature type="signal peptide" evidence="5">
    <location>
        <begin position="1"/>
        <end position="34"/>
    </location>
</feature>
<feature type="repeat" description="ANK" evidence="3">
    <location>
        <begin position="892"/>
        <end position="924"/>
    </location>
</feature>
<dbReference type="InterPro" id="IPR027417">
    <property type="entry name" value="P-loop_NTPase"/>
</dbReference>
<feature type="repeat" description="ANK" evidence="3">
    <location>
        <begin position="1321"/>
        <end position="1353"/>
    </location>
</feature>
<dbReference type="InterPro" id="IPR036770">
    <property type="entry name" value="Ankyrin_rpt-contain_sf"/>
</dbReference>
<keyword evidence="2 3" id="KW-0040">ANK repeat</keyword>
<name>A0A8B8EFZ3_CRAVI</name>
<dbReference type="PRINTS" id="PR01415">
    <property type="entry name" value="ANKYRIN"/>
</dbReference>
<feature type="repeat" description="ANK" evidence="3">
    <location>
        <begin position="991"/>
        <end position="1023"/>
    </location>
</feature>
<dbReference type="Proteomes" id="UP000694844">
    <property type="component" value="Chromosome 5"/>
</dbReference>
<feature type="repeat" description="ANK" evidence="3">
    <location>
        <begin position="1189"/>
        <end position="1221"/>
    </location>
</feature>
<feature type="repeat" description="ANK" evidence="3">
    <location>
        <begin position="1123"/>
        <end position="1155"/>
    </location>
</feature>
<feature type="repeat" description="ANK" evidence="3">
    <location>
        <begin position="859"/>
        <end position="891"/>
    </location>
</feature>
<evidence type="ECO:0000313" key="8">
    <source>
        <dbReference type="RefSeq" id="XP_022339000.1"/>
    </source>
</evidence>
<evidence type="ECO:0000256" key="5">
    <source>
        <dbReference type="SAM" id="SignalP"/>
    </source>
</evidence>
<organism evidence="7 8">
    <name type="scientific">Crassostrea virginica</name>
    <name type="common">Eastern oyster</name>
    <dbReference type="NCBI Taxonomy" id="6565"/>
    <lineage>
        <taxon>Eukaryota</taxon>
        <taxon>Metazoa</taxon>
        <taxon>Spiralia</taxon>
        <taxon>Lophotrochozoa</taxon>
        <taxon>Mollusca</taxon>
        <taxon>Bivalvia</taxon>
        <taxon>Autobranchia</taxon>
        <taxon>Pteriomorphia</taxon>
        <taxon>Ostreida</taxon>
        <taxon>Ostreoidea</taxon>
        <taxon>Ostreidae</taxon>
        <taxon>Crassostrea</taxon>
    </lineage>
</organism>
<dbReference type="Pfam" id="PF00023">
    <property type="entry name" value="Ank"/>
    <property type="match status" value="1"/>
</dbReference>
<evidence type="ECO:0000256" key="2">
    <source>
        <dbReference type="ARBA" id="ARBA00023043"/>
    </source>
</evidence>
<keyword evidence="1" id="KW-0677">Repeat</keyword>
<protein>
    <submittedName>
        <fullName evidence="8">Uncharacterized protein LOC111134349 isoform X1</fullName>
    </submittedName>
</protein>
<reference evidence="8" key="1">
    <citation type="submission" date="2025-08" db="UniProtKB">
        <authorList>
            <consortium name="RefSeq"/>
        </authorList>
    </citation>
    <scope>IDENTIFICATION</scope>
    <source>
        <tissue evidence="8">Whole sample</tissue>
    </source>
</reference>
<dbReference type="SUPFAM" id="SSF52540">
    <property type="entry name" value="P-loop containing nucleoside triphosphate hydrolases"/>
    <property type="match status" value="1"/>
</dbReference>
<dbReference type="SUPFAM" id="SSF48403">
    <property type="entry name" value="Ankyrin repeat"/>
    <property type="match status" value="2"/>
</dbReference>
<keyword evidence="4" id="KW-0472">Membrane</keyword>
<evidence type="ECO:0000259" key="6">
    <source>
        <dbReference type="Pfam" id="PF20720"/>
    </source>
</evidence>
<dbReference type="Pfam" id="PF12796">
    <property type="entry name" value="Ank_2"/>
    <property type="match status" value="5"/>
</dbReference>
<keyword evidence="7" id="KW-1185">Reference proteome</keyword>
<feature type="repeat" description="ANK" evidence="3">
    <location>
        <begin position="925"/>
        <end position="957"/>
    </location>
</feature>
<feature type="transmembrane region" description="Helical" evidence="4">
    <location>
        <begin position="171"/>
        <end position="193"/>
    </location>
</feature>
<gene>
    <name evidence="8" type="primary">LOC111134349</name>
</gene>
<dbReference type="SMART" id="SM00248">
    <property type="entry name" value="ANK"/>
    <property type="match status" value="17"/>
</dbReference>
<feature type="repeat" description="ANK" evidence="3">
    <location>
        <begin position="1222"/>
        <end position="1254"/>
    </location>
</feature>
<feature type="repeat" description="ANK" evidence="3">
    <location>
        <begin position="1255"/>
        <end position="1287"/>
    </location>
</feature>
<feature type="repeat" description="ANK" evidence="3">
    <location>
        <begin position="1288"/>
        <end position="1320"/>
    </location>
</feature>
<accession>A0A8B8EFZ3</accession>
<feature type="repeat" description="ANK" evidence="3">
    <location>
        <begin position="958"/>
        <end position="990"/>
    </location>
</feature>
<feature type="repeat" description="ANK" evidence="3">
    <location>
        <begin position="1024"/>
        <end position="1056"/>
    </location>
</feature>
<evidence type="ECO:0000256" key="1">
    <source>
        <dbReference type="ARBA" id="ARBA00022737"/>
    </source>
</evidence>
<feature type="repeat" description="ANK" evidence="3">
    <location>
        <begin position="826"/>
        <end position="858"/>
    </location>
</feature>
<evidence type="ECO:0000313" key="7">
    <source>
        <dbReference type="Proteomes" id="UP000694844"/>
    </source>
</evidence>
<dbReference type="GeneID" id="111134349"/>
<dbReference type="PROSITE" id="PS51257">
    <property type="entry name" value="PROKAR_LIPOPROTEIN"/>
    <property type="match status" value="1"/>
</dbReference>
<dbReference type="InterPro" id="IPR049050">
    <property type="entry name" value="nSTAND3"/>
</dbReference>
<sequence length="1379" mass="154584">MQRIMDRCERLFLISLALCPLYMLLSCECRKVNGYRFPVYTTAFCPRNETEWEKRASLLNCTSDSSYACLPNENITELLEFCFPQQVISIQKGVCLFLAKERSNLGYVECNYFESGCPTIPYKGSTVYNYPSCISIGNGCFLAEQTYIACESVTKEADEVDPSESNGNEMILVPSLVGVVVLCALLLLSIIIYRRKKVSSNQQNNGEQDPETNIPDEECNEFDYFLSPTDRKKDIKESEFETSVFRQWQADDDFFIPTKAAQEVNDILRTNNLLIVVGHTGSGKSAIIQHIALKYREQGWVVKPLYSFEEIHPAYKSRDFEKYKTIFVFNDPIGKESFDDRLYCKWKHYRETLILLLKDAKFLLSCRKSVFFDQGVDDFFKEKGKIIDIEKSDIRLSKEEKILMLKRYSLLEQHTHEEIVKLLEIEMCFPLLCKLCRASSKDAKNRLSIFLKLEEILTTEINSFRYRDKKKYCALVCLVLFNGNLCLADLEGNNRLFSASLHLCELPLFTLHSNILKELQSLNGFFVKDVKNNNSYNFYDDFIMEVTTHVLGCKHPAVIIRYADISFLRKRVRLGKSETYERYKIMISDDIIIDELVTRLFEELLGEQFIEVVLNPCLKEEKVIFGLKTRIESNEGNLKMMINSKKSKHKNQDAKMDMKNRKEPWYSRLDFVSSGTALSPLFALIAFRHDCISRFCLEKLMQSKYDFKNSHLFAAACCNGNKDFIQFFSEKQISEYKKEEWNNFFPVHIISLFHNYNLLDDITQNSKEVNMFTHHENPLTPLILASANDTEEEEKNIHGFTSTFRRDKTVKLLIQMGANVNLCEKDGVGPLYVACQNGHGSTAQLLLDNGAEVNLCNTKKAGPLSIACHYGHNSIAHLLLNNGADVNLYDINEFNPLYIACQYGHESTAHLLLSNGADVNLCQKNGASPLYIACQNGHVSIAHLLLRNGAEVNLCDIDGVNPLYIACQNGHESIAQLLLNNGADVNLSLKNGTGALYIACQNGHDSTAQLLLRNGADVNLCQKNGAGPLYIACQNGSNSTAQLLLRNGADVNLYKNNGAGPLFIACENGHETTAQLLLNNGAEVNLCQKNGADPLYTTCQNGHDSTAQLLLKNCAEVNFCYIDVFNPLYIACQNGHESIAELLLNNGANVNVIQNNGACPLYIACQNGHDSTAQILLRNGADVNVCQNNGAGPLYIACQNGNERTVEILLNNGADVNLCDENRISPLYIVCQNRHNSIAQLLLSNGADVNLCQKNGAGPLYIACQNGHDSTAQLLLRNGAEVNLCDIDGVNPLYIACQNGHESIAQLLLNNGADVNLCQKNGASPLYIACKNGHESIAQLLLRNGAELNLCNEHSIGPLNNGADENLCNDDDSPLFIDR</sequence>
<keyword evidence="4" id="KW-0812">Transmembrane</keyword>